<reference evidence="8" key="2">
    <citation type="submission" date="2020-11" db="EMBL/GenBank/DDBJ databases">
        <authorList>
            <person name="McCartney M.A."/>
            <person name="Auch B."/>
            <person name="Kono T."/>
            <person name="Mallez S."/>
            <person name="Becker A."/>
            <person name="Gohl D.M."/>
            <person name="Silverstein K.A.T."/>
            <person name="Koren S."/>
            <person name="Bechman K.B."/>
            <person name="Herman A."/>
            <person name="Abrahante J.E."/>
            <person name="Garbe J."/>
        </authorList>
    </citation>
    <scope>NUCLEOTIDE SEQUENCE</scope>
    <source>
        <strain evidence="8">Duluth1</strain>
        <tissue evidence="8">Whole animal</tissue>
    </source>
</reference>
<dbReference type="FunFam" id="3.40.50.300:FF:000342">
    <property type="entry name" value="Protein strawberry notch homolog 2"/>
    <property type="match status" value="1"/>
</dbReference>
<feature type="domain" description="Strawberry notch helicase C" evidence="5">
    <location>
        <begin position="547"/>
        <end position="833"/>
    </location>
</feature>
<dbReference type="Pfam" id="PF13872">
    <property type="entry name" value="AAA_34"/>
    <property type="match status" value="1"/>
</dbReference>
<dbReference type="InterPro" id="IPR027417">
    <property type="entry name" value="P-loop_NTPase"/>
</dbReference>
<dbReference type="GO" id="GO:0042393">
    <property type="term" value="F:histone binding"/>
    <property type="evidence" value="ECO:0007669"/>
    <property type="project" value="TreeGrafter"/>
</dbReference>
<feature type="region of interest" description="Disordered" evidence="4">
    <location>
        <begin position="1150"/>
        <end position="1184"/>
    </location>
</feature>
<reference evidence="8" key="1">
    <citation type="journal article" date="2019" name="bioRxiv">
        <title>The Genome of the Zebra Mussel, Dreissena polymorpha: A Resource for Invasive Species Research.</title>
        <authorList>
            <person name="McCartney M.A."/>
            <person name="Auch B."/>
            <person name="Kono T."/>
            <person name="Mallez S."/>
            <person name="Zhang Y."/>
            <person name="Obille A."/>
            <person name="Becker A."/>
            <person name="Abrahante J.E."/>
            <person name="Garbe J."/>
            <person name="Badalamenti J.P."/>
            <person name="Herman A."/>
            <person name="Mangelson H."/>
            <person name="Liachko I."/>
            <person name="Sullivan S."/>
            <person name="Sone E.D."/>
            <person name="Koren S."/>
            <person name="Silverstein K.A.T."/>
            <person name="Beckman K.B."/>
            <person name="Gohl D.M."/>
        </authorList>
    </citation>
    <scope>NUCLEOTIDE SEQUENCE</scope>
    <source>
        <strain evidence="8">Duluth1</strain>
        <tissue evidence="8">Whole animal</tissue>
    </source>
</reference>
<evidence type="ECO:0000259" key="7">
    <source>
        <dbReference type="Pfam" id="PF25373"/>
    </source>
</evidence>
<dbReference type="InterPro" id="IPR057332">
    <property type="entry name" value="SBNO_a/b_dom"/>
</dbReference>
<evidence type="ECO:0000313" key="8">
    <source>
        <dbReference type="EMBL" id="KAH3812323.1"/>
    </source>
</evidence>
<evidence type="ECO:0000313" key="9">
    <source>
        <dbReference type="Proteomes" id="UP000828390"/>
    </source>
</evidence>
<keyword evidence="9" id="KW-1185">Reference proteome</keyword>
<evidence type="ECO:0000256" key="4">
    <source>
        <dbReference type="SAM" id="MobiDB-lite"/>
    </source>
</evidence>
<evidence type="ECO:0000256" key="2">
    <source>
        <dbReference type="ARBA" id="ARBA00023015"/>
    </source>
</evidence>
<evidence type="ECO:0000256" key="1">
    <source>
        <dbReference type="ARBA" id="ARBA00006992"/>
    </source>
</evidence>
<feature type="domain" description="SBNO alpha/beta" evidence="7">
    <location>
        <begin position="870"/>
        <end position="978"/>
    </location>
</feature>
<dbReference type="PANTHER" id="PTHR12706:SF33">
    <property type="entry name" value="PROTEIN WITH HELICASE_C DOMAIN"/>
    <property type="match status" value="1"/>
</dbReference>
<gene>
    <name evidence="8" type="ORF">DPMN_140752</name>
</gene>
<dbReference type="InterPro" id="IPR039187">
    <property type="entry name" value="SNO_AAA"/>
</dbReference>
<evidence type="ECO:0000256" key="3">
    <source>
        <dbReference type="ARBA" id="ARBA00023163"/>
    </source>
</evidence>
<dbReference type="InterPro" id="IPR026937">
    <property type="entry name" value="SBNO_Helicase_C_dom"/>
</dbReference>
<dbReference type="Proteomes" id="UP000828390">
    <property type="component" value="Unassembled WGS sequence"/>
</dbReference>
<protein>
    <submittedName>
        <fullName evidence="8">Uncharacterized protein</fullName>
    </submittedName>
</protein>
<dbReference type="Pfam" id="PF13871">
    <property type="entry name" value="Helicase_C_4"/>
    <property type="match status" value="1"/>
</dbReference>
<proteinExistence type="inferred from homology"/>
<dbReference type="Pfam" id="PF25373">
    <property type="entry name" value="SBNO"/>
    <property type="match status" value="1"/>
</dbReference>
<evidence type="ECO:0000259" key="6">
    <source>
        <dbReference type="Pfam" id="PF13872"/>
    </source>
</evidence>
<dbReference type="PANTHER" id="PTHR12706">
    <property type="entry name" value="STRAWBERRY NOTCH-RELATED"/>
    <property type="match status" value="1"/>
</dbReference>
<organism evidence="8 9">
    <name type="scientific">Dreissena polymorpha</name>
    <name type="common">Zebra mussel</name>
    <name type="synonym">Mytilus polymorpha</name>
    <dbReference type="NCBI Taxonomy" id="45954"/>
    <lineage>
        <taxon>Eukaryota</taxon>
        <taxon>Metazoa</taxon>
        <taxon>Spiralia</taxon>
        <taxon>Lophotrochozoa</taxon>
        <taxon>Mollusca</taxon>
        <taxon>Bivalvia</taxon>
        <taxon>Autobranchia</taxon>
        <taxon>Heteroconchia</taxon>
        <taxon>Euheterodonta</taxon>
        <taxon>Imparidentia</taxon>
        <taxon>Neoheterodontei</taxon>
        <taxon>Myida</taxon>
        <taxon>Dreissenoidea</taxon>
        <taxon>Dreissenidae</taxon>
        <taxon>Dreissena</taxon>
    </lineage>
</organism>
<dbReference type="GO" id="GO:0006355">
    <property type="term" value="P:regulation of DNA-templated transcription"/>
    <property type="evidence" value="ECO:0007669"/>
    <property type="project" value="InterPro"/>
</dbReference>
<evidence type="ECO:0000259" key="5">
    <source>
        <dbReference type="Pfam" id="PF13871"/>
    </source>
</evidence>
<dbReference type="SUPFAM" id="SSF52540">
    <property type="entry name" value="P-loop containing nucleoside triphosphate hydrolases"/>
    <property type="match status" value="2"/>
</dbReference>
<dbReference type="Gene3D" id="3.40.50.300">
    <property type="entry name" value="P-loop containing nucleotide triphosphate hydrolases"/>
    <property type="match status" value="1"/>
</dbReference>
<sequence length="1335" mass="147986">MSDPLSVSESAHAVFLSRQPALHPVLQQLQELRQTFADPVVIQSSSARSDVADVVLDRVQPPTAHNDDEHEQNETISAEIFSGYRHREILPGCQPHPGDIVEAGPLAAITPPDTYYPLEESLPGEIISSGKLSSLQLEGVIQACQRHQMVLPSGQRAGFFIGDAAGVGKGRQIAGVILDNYARGRTKAVWFTISTDLIVDTKRDLGDLGCYIKVIDGCQELDKHTRVLGLPSDFKEGVVFSTYATLVSSVQRGGSGRTRLQQLVDWCGGEQFDGCLIFDECHKAKNFVPGKEQASTKVALAVTSIQRMLPKARVLYCSATGVTDVKNMAFMERLGLWGEGAPYNNFEQFLVSVQKKGLGMAEILAMEMKSAGMYVSRGLSYKQAEFITVEASLSKEQRKVYDTAVHVWNELRKALESAVVRTASSNTRVWQQFWSCHQRFFKQLCLGMKVPTIISEAKKAMDRGQCIVIGLQTTGEASLDSELDKTRGKLTGFMSLCREILYRFIESAFPTRIVPTKEGDVAEDEWSVTAKNMLLDFTKKINLPDSPLDEIIDKLGGPSNVAEMTGRKGRIVRHSPNDTPRYETRTLDSEAYGAIDSLNVQERNMFMEGKKLVAIISDAASTGISLHADLRVANQCRRVHLTVELPWSADKAVQQLGRSHRSNQSSGPLYKLLTTDLGGERRFAAAVARRLQSLGALTKGDRRAATGADLAEFNFDTQYGRNALRTMYHHICQKKLVPGVSLTDITGGKYDEEVFSLHMQESLVLMGLVDVAMLRSGLVLKEKDTGDVSKFLNRILGLHVDKQNMIFTYFTECMKLMIDNAKKEGRYSEGMLDISASSVEMVGTPREIFTKFNKGHTSTRLVELMIDRGMSWDQAVARADNYSGKHDGFYVSRREVWGKKLYILATQKENSTHLFRIARPNTGLSYMDEEKSDLNLRYVLVDRAKAEAGWRELYEATRDSCVHGAHCKNRDFCKVGSRCYSLHLLCGSIVTYMNALEATLNRNALKLNLSKTESSIRVVRVKLNDGERVVGVRYPQILISEVEETLREQNALEAVQLQQQRNMTNGDQLPSSQSSLVTQGLWPLSQPASRLADLLTQPTNQTGPSAGSSEVVVTGRKTVVEDVTPVKPKCLAKALRPPVTIKNFFKTTETSVNISKQPESGDCDDLNSSGSGASKEPISGENLVKPKSVREISYQEFLNRNDSDSVIDKSNLGSVINKCKLNVYKAADGEESENKKLVIATCITGASGVGETKEEKMRVNQVNSVQKKRPLEEKSSSQPPKKAKQTTLFSTFQKMESKKSVEAMREITCPICQKVFDKGISNTDLNEHIDNCIIE</sequence>
<feature type="domain" description="Strawberry notch AAA" evidence="6">
    <location>
        <begin position="95"/>
        <end position="403"/>
    </location>
</feature>
<accession>A0A9D4GBH3</accession>
<comment type="caution">
    <text evidence="8">The sequence shown here is derived from an EMBL/GenBank/DDBJ whole genome shotgun (WGS) entry which is preliminary data.</text>
</comment>
<keyword evidence="3" id="KW-0804">Transcription</keyword>
<keyword evidence="2" id="KW-0805">Transcription regulation</keyword>
<dbReference type="GO" id="GO:0031490">
    <property type="term" value="F:chromatin DNA binding"/>
    <property type="evidence" value="ECO:0007669"/>
    <property type="project" value="TreeGrafter"/>
</dbReference>
<dbReference type="Gene3D" id="3.30.160.60">
    <property type="entry name" value="Classic Zinc Finger"/>
    <property type="match status" value="1"/>
</dbReference>
<comment type="similarity">
    <text evidence="1">Belongs to the SBNO family.</text>
</comment>
<name>A0A9D4GBH3_DREPO</name>
<dbReference type="InterPro" id="IPR026741">
    <property type="entry name" value="SNO"/>
</dbReference>
<dbReference type="EMBL" id="JAIWYP010000006">
    <property type="protein sequence ID" value="KAH3812323.1"/>
    <property type="molecule type" value="Genomic_DNA"/>
</dbReference>
<dbReference type="CDD" id="cd21965">
    <property type="entry name" value="Zn-C2H2_CALCOCO1_TAX1BP1_like"/>
    <property type="match status" value="1"/>
</dbReference>
<feature type="region of interest" description="Disordered" evidence="4">
    <location>
        <begin position="1253"/>
        <end position="1286"/>
    </location>
</feature>
<dbReference type="GO" id="GO:0005634">
    <property type="term" value="C:nucleus"/>
    <property type="evidence" value="ECO:0007669"/>
    <property type="project" value="TreeGrafter"/>
</dbReference>